<dbReference type="Gene3D" id="1.10.287.2460">
    <property type="match status" value="1"/>
</dbReference>
<dbReference type="EMBL" id="CAADFC020000001">
    <property type="protein sequence ID" value="VIO64922.1"/>
    <property type="molecule type" value="Genomic_DNA"/>
</dbReference>
<evidence type="ECO:0000256" key="1">
    <source>
        <dbReference type="ARBA" id="ARBA00005254"/>
    </source>
</evidence>
<dbReference type="SUPFAM" id="SSF52096">
    <property type="entry name" value="ClpP/crotonase"/>
    <property type="match status" value="1"/>
</dbReference>
<comment type="caution">
    <text evidence="3">The sequence shown here is derived from an EMBL/GenBank/DDBJ whole genome shotgun (WGS) entry which is preliminary data.</text>
</comment>
<dbReference type="PROSITE" id="PS00166">
    <property type="entry name" value="ENOYL_COA_HYDRATASE"/>
    <property type="match status" value="1"/>
</dbReference>
<dbReference type="CDD" id="cd06558">
    <property type="entry name" value="crotonase-like"/>
    <property type="match status" value="1"/>
</dbReference>
<dbReference type="AlphaFoldDB" id="A0A508SR08"/>
<comment type="similarity">
    <text evidence="1 2">Belongs to the enoyl-CoA hydratase/isomerase family.</text>
</comment>
<dbReference type="GO" id="GO:0004300">
    <property type="term" value="F:enoyl-CoA hydratase activity"/>
    <property type="evidence" value="ECO:0007669"/>
    <property type="project" value="UniProtKB-EC"/>
</dbReference>
<name>A0A508SR08_9BRAD</name>
<dbReference type="InterPro" id="IPR001753">
    <property type="entry name" value="Enoyl-CoA_hydra/iso"/>
</dbReference>
<evidence type="ECO:0000313" key="4">
    <source>
        <dbReference type="Proteomes" id="UP000328092"/>
    </source>
</evidence>
<dbReference type="EC" id="4.2.1.17" evidence="3"/>
<dbReference type="InterPro" id="IPR018376">
    <property type="entry name" value="Enoyl-CoA_hyd/isom_CS"/>
</dbReference>
<accession>A0A508SR08</accession>
<organism evidence="3 4">
    <name type="scientific">Bradyrhizobium ivorense</name>
    <dbReference type="NCBI Taxonomy" id="2511166"/>
    <lineage>
        <taxon>Bacteria</taxon>
        <taxon>Pseudomonadati</taxon>
        <taxon>Pseudomonadota</taxon>
        <taxon>Alphaproteobacteria</taxon>
        <taxon>Hyphomicrobiales</taxon>
        <taxon>Nitrobacteraceae</taxon>
        <taxon>Bradyrhizobium</taxon>
    </lineage>
</organism>
<dbReference type="NCBIfam" id="NF006108">
    <property type="entry name" value="PRK08259.1"/>
    <property type="match status" value="1"/>
</dbReference>
<dbReference type="PANTHER" id="PTHR43802">
    <property type="entry name" value="ENOYL-COA HYDRATASE"/>
    <property type="match status" value="1"/>
</dbReference>
<dbReference type="PANTHER" id="PTHR43802:SF1">
    <property type="entry name" value="IP11341P-RELATED"/>
    <property type="match status" value="1"/>
</dbReference>
<dbReference type="Gene3D" id="3.90.226.10">
    <property type="entry name" value="2-enoyl-CoA Hydratase, Chain A, domain 1"/>
    <property type="match status" value="1"/>
</dbReference>
<gene>
    <name evidence="3" type="primary">paaF_1</name>
    <name evidence="3" type="ORF">CI1B_00160</name>
</gene>
<dbReference type="RefSeq" id="WP_139856864.1">
    <property type="nucleotide sequence ID" value="NZ_CAADFC020000001.1"/>
</dbReference>
<keyword evidence="3" id="KW-0456">Lyase</keyword>
<protein>
    <submittedName>
        <fullName evidence="3">2,3-dehydroadipyl-CoA hydratase</fullName>
        <ecNumber evidence="3">4.2.1.17</ecNumber>
    </submittedName>
</protein>
<evidence type="ECO:0000313" key="3">
    <source>
        <dbReference type="EMBL" id="VIO64922.1"/>
    </source>
</evidence>
<evidence type="ECO:0000256" key="2">
    <source>
        <dbReference type="RuleBase" id="RU003707"/>
    </source>
</evidence>
<keyword evidence="4" id="KW-1185">Reference proteome</keyword>
<sequence length="273" mass="28856">MSEAAASEADAVLVERDGPITIVSINRPHCRNAVDGATARKLYDAFLAFDADDSASVAVFTGTGGYFCAGADLKAVAAGDPNKKRELGGHNTIAPMGPSRLRLTKPVIAAIEGFAVAGGMELALWADMRVVAEDATFGVFCRRFGVPLIDLGTIRLPRLIGHSQAIDLILTGRPVTGPEAHRMGLANRLVPKGEARTHAIALAKDIARFPQNCMRADRLSALRQWDLEEEDAIRNEMRGGLEVIASGETLSGATRFASGAGRHGAFGNEDGHG</sequence>
<dbReference type="Pfam" id="PF00378">
    <property type="entry name" value="ECH_1"/>
    <property type="match status" value="1"/>
</dbReference>
<proteinExistence type="inferred from homology"/>
<dbReference type="OrthoDB" id="5730382at2"/>
<dbReference type="Proteomes" id="UP000328092">
    <property type="component" value="Unassembled WGS sequence"/>
</dbReference>
<reference evidence="3" key="1">
    <citation type="submission" date="2019-02" db="EMBL/GenBank/DDBJ databases">
        <authorList>
            <person name="Pothier F.J."/>
        </authorList>
    </citation>
    <scope>NUCLEOTIDE SEQUENCE</scope>
    <source>
        <strain evidence="3">CI-1B</strain>
    </source>
</reference>
<dbReference type="InterPro" id="IPR029045">
    <property type="entry name" value="ClpP/crotonase-like_dom_sf"/>
</dbReference>